<keyword evidence="4 12" id="KW-0645">Protease</keyword>
<protein>
    <recommendedName>
        <fullName evidence="3">rhizopuspepsin</fullName>
        <ecNumber evidence="3">3.4.23.21</ecNumber>
    </recommendedName>
</protein>
<dbReference type="PROSITE" id="PS00141">
    <property type="entry name" value="ASP_PROTEASE"/>
    <property type="match status" value="1"/>
</dbReference>
<dbReference type="GO" id="GO:0006508">
    <property type="term" value="P:proteolysis"/>
    <property type="evidence" value="ECO:0007669"/>
    <property type="project" value="UniProtKB-KW"/>
</dbReference>
<dbReference type="FunFam" id="2.40.70.10:FF:000115">
    <property type="entry name" value="Lysosomal aspartic protease"/>
    <property type="match status" value="1"/>
</dbReference>
<evidence type="ECO:0000259" key="13">
    <source>
        <dbReference type="PROSITE" id="PS51767"/>
    </source>
</evidence>
<dbReference type="InterPro" id="IPR001969">
    <property type="entry name" value="Aspartic_peptidase_AS"/>
</dbReference>
<dbReference type="AlphaFoldDB" id="A0A367KG45"/>
<dbReference type="OrthoDB" id="2747330at2759"/>
<dbReference type="SUPFAM" id="SSF50630">
    <property type="entry name" value="Acid proteases"/>
    <property type="match status" value="1"/>
</dbReference>
<evidence type="ECO:0000256" key="7">
    <source>
        <dbReference type="ARBA" id="ARBA00022801"/>
    </source>
</evidence>
<dbReference type="PRINTS" id="PR00792">
    <property type="entry name" value="PEPSIN"/>
</dbReference>
<evidence type="ECO:0000256" key="3">
    <source>
        <dbReference type="ARBA" id="ARBA00013205"/>
    </source>
</evidence>
<evidence type="ECO:0000256" key="11">
    <source>
        <dbReference type="PIRSR" id="PIRSR601461-2"/>
    </source>
</evidence>
<evidence type="ECO:0000256" key="5">
    <source>
        <dbReference type="ARBA" id="ARBA00022729"/>
    </source>
</evidence>
<evidence type="ECO:0000256" key="10">
    <source>
        <dbReference type="PIRSR" id="PIRSR601461-1"/>
    </source>
</evidence>
<evidence type="ECO:0000313" key="15">
    <source>
        <dbReference type="Proteomes" id="UP000253551"/>
    </source>
</evidence>
<dbReference type="InterPro" id="IPR033121">
    <property type="entry name" value="PEPTIDASE_A1"/>
</dbReference>
<name>A0A367KG45_RHIST</name>
<comment type="caution">
    <text evidence="14">The sequence shown here is derived from an EMBL/GenBank/DDBJ whole genome shotgun (WGS) entry which is preliminary data.</text>
</comment>
<evidence type="ECO:0000256" key="4">
    <source>
        <dbReference type="ARBA" id="ARBA00022670"/>
    </source>
</evidence>
<accession>A0A367KG45</accession>
<feature type="non-terminal residue" evidence="14">
    <location>
        <position position="1"/>
    </location>
</feature>
<evidence type="ECO:0000256" key="9">
    <source>
        <dbReference type="ARBA" id="ARBA00023157"/>
    </source>
</evidence>
<feature type="disulfide bond" evidence="11">
    <location>
        <begin position="300"/>
        <end position="333"/>
    </location>
</feature>
<evidence type="ECO:0000256" key="1">
    <source>
        <dbReference type="ARBA" id="ARBA00001130"/>
    </source>
</evidence>
<feature type="active site" evidence="10">
    <location>
        <position position="266"/>
    </location>
</feature>
<keyword evidence="7 12" id="KW-0378">Hydrolase</keyword>
<sequence>AAPGGKKLNIALKKNDKYKPNAKASLDKAIAKYGKNKTHFDTYTISAASTKGGVSVTDYESDSQYFGTVTVGTPGVKLKLNFDTGSSDLWFGSTSCTSCGSSQVLYNPSKSSTYKKDGRYWSIAYGDGSTSSGTSAYDTVELGGFKIKKQAIQLAKKESSSFVNGPIDGILGLGFDKMTSIRGVKTPMDNLISQGLISKPIFGVHLRKASKGGGGEYTFGSYDSSKFKGRLTTVPVDNSRGYWGVKVKKTKVGTKSVTGSFDAILDTGTTLLLFPTRIASKIANAYNAKSLGDGTYSIDCDTSKLKPLIFSMGSSTFEVPTDSLIFQKMGNKCMAGFGEGELDMAILGDVFLKNNYVVFNQKVPEVRIAPSSDA</sequence>
<feature type="domain" description="Peptidase A1" evidence="13">
    <location>
        <begin position="65"/>
        <end position="369"/>
    </location>
</feature>
<evidence type="ECO:0000256" key="8">
    <source>
        <dbReference type="ARBA" id="ARBA00023145"/>
    </source>
</evidence>
<feature type="active site" evidence="10">
    <location>
        <position position="83"/>
    </location>
</feature>
<dbReference type="PANTHER" id="PTHR47966:SF1">
    <property type="entry name" value="ASPARTYL PROTEINASE"/>
    <property type="match status" value="1"/>
</dbReference>
<dbReference type="EC" id="3.4.23.21" evidence="3"/>
<keyword evidence="5" id="KW-0732">Signal</keyword>
<keyword evidence="8" id="KW-0865">Zymogen</keyword>
<reference evidence="14 15" key="1">
    <citation type="journal article" date="2018" name="G3 (Bethesda)">
        <title>Phylogenetic and Phylogenomic Definition of Rhizopus Species.</title>
        <authorList>
            <person name="Gryganskyi A.P."/>
            <person name="Golan J."/>
            <person name="Dolatabadi S."/>
            <person name="Mondo S."/>
            <person name="Robb S."/>
            <person name="Idnurm A."/>
            <person name="Muszewska A."/>
            <person name="Steczkiewicz K."/>
            <person name="Masonjones S."/>
            <person name="Liao H.L."/>
            <person name="Gajdeczka M.T."/>
            <person name="Anike F."/>
            <person name="Vuek A."/>
            <person name="Anishchenko I.M."/>
            <person name="Voigt K."/>
            <person name="de Hoog G.S."/>
            <person name="Smith M.E."/>
            <person name="Heitman J."/>
            <person name="Vilgalys R."/>
            <person name="Stajich J.E."/>
        </authorList>
    </citation>
    <scope>NUCLEOTIDE SEQUENCE [LARGE SCALE GENOMIC DNA]</scope>
    <source>
        <strain evidence="14 15">LSU 92-RS-03</strain>
    </source>
</reference>
<evidence type="ECO:0000256" key="12">
    <source>
        <dbReference type="RuleBase" id="RU000454"/>
    </source>
</evidence>
<keyword evidence="15" id="KW-1185">Reference proteome</keyword>
<dbReference type="GO" id="GO:0004190">
    <property type="term" value="F:aspartic-type endopeptidase activity"/>
    <property type="evidence" value="ECO:0007669"/>
    <property type="project" value="UniProtKB-KW"/>
</dbReference>
<keyword evidence="9 11" id="KW-1015">Disulfide bond</keyword>
<evidence type="ECO:0000256" key="2">
    <source>
        <dbReference type="ARBA" id="ARBA00007447"/>
    </source>
</evidence>
<dbReference type="InterPro" id="IPR021109">
    <property type="entry name" value="Peptidase_aspartic_dom_sf"/>
</dbReference>
<comment type="similarity">
    <text evidence="2 12">Belongs to the peptidase A1 family.</text>
</comment>
<dbReference type="Pfam" id="PF00026">
    <property type="entry name" value="Asp"/>
    <property type="match status" value="1"/>
</dbReference>
<dbReference type="EMBL" id="PJQM01001771">
    <property type="protein sequence ID" value="RCI01111.1"/>
    <property type="molecule type" value="Genomic_DNA"/>
</dbReference>
<proteinExistence type="inferred from homology"/>
<dbReference type="STRING" id="4846.A0A367KG45"/>
<dbReference type="PANTHER" id="PTHR47966">
    <property type="entry name" value="BETA-SITE APP-CLEAVING ENZYME, ISOFORM A-RELATED"/>
    <property type="match status" value="1"/>
</dbReference>
<dbReference type="InterPro" id="IPR001461">
    <property type="entry name" value="Aspartic_peptidase_A1"/>
</dbReference>
<keyword evidence="6 12" id="KW-0064">Aspartyl protease</keyword>
<gene>
    <name evidence="14" type="ORF">CU098_002839</name>
</gene>
<evidence type="ECO:0000256" key="6">
    <source>
        <dbReference type="ARBA" id="ARBA00022750"/>
    </source>
</evidence>
<dbReference type="Proteomes" id="UP000253551">
    <property type="component" value="Unassembled WGS sequence"/>
</dbReference>
<evidence type="ECO:0000313" key="14">
    <source>
        <dbReference type="EMBL" id="RCI01111.1"/>
    </source>
</evidence>
<organism evidence="14 15">
    <name type="scientific">Rhizopus stolonifer</name>
    <name type="common">Rhizopus nigricans</name>
    <dbReference type="NCBI Taxonomy" id="4846"/>
    <lineage>
        <taxon>Eukaryota</taxon>
        <taxon>Fungi</taxon>
        <taxon>Fungi incertae sedis</taxon>
        <taxon>Mucoromycota</taxon>
        <taxon>Mucoromycotina</taxon>
        <taxon>Mucoromycetes</taxon>
        <taxon>Mucorales</taxon>
        <taxon>Mucorineae</taxon>
        <taxon>Rhizopodaceae</taxon>
        <taxon>Rhizopus</taxon>
    </lineage>
</organism>
<comment type="catalytic activity">
    <reaction evidence="1">
        <text>Hydrolysis of proteins with broad specificity similar to that of pepsin A, preferring hydrophobic residues at P1 and P1'. Clots milk and activates trypsinogen. Does not cleave 4-Gln-|-His-5, but does cleave 10-His-|-Leu-11 and 12-Val-|-Glu-13 in B chain of insulin.</text>
        <dbReference type="EC" id="3.4.23.21"/>
    </reaction>
</comment>
<dbReference type="Gene3D" id="2.40.70.10">
    <property type="entry name" value="Acid Proteases"/>
    <property type="match status" value="2"/>
</dbReference>
<dbReference type="PROSITE" id="PS51767">
    <property type="entry name" value="PEPTIDASE_A1"/>
    <property type="match status" value="1"/>
</dbReference>